<feature type="domain" description="Protein kinase" evidence="3">
    <location>
        <begin position="20"/>
        <end position="197"/>
    </location>
</feature>
<keyword evidence="5" id="KW-1185">Reference proteome</keyword>
<evidence type="ECO:0000313" key="4">
    <source>
        <dbReference type="EMBL" id="QNG50010.1"/>
    </source>
</evidence>
<accession>A0A7G7MB49</accession>
<organism evidence="4 5">
    <name type="scientific">Pseudonocardia petroleophila</name>
    <dbReference type="NCBI Taxonomy" id="37331"/>
    <lineage>
        <taxon>Bacteria</taxon>
        <taxon>Bacillati</taxon>
        <taxon>Actinomycetota</taxon>
        <taxon>Actinomycetes</taxon>
        <taxon>Pseudonocardiales</taxon>
        <taxon>Pseudonocardiaceae</taxon>
        <taxon>Pseudonocardia</taxon>
    </lineage>
</organism>
<dbReference type="EMBL" id="CP060131">
    <property type="protein sequence ID" value="QNG50010.1"/>
    <property type="molecule type" value="Genomic_DNA"/>
</dbReference>
<feature type="region of interest" description="Disordered" evidence="2">
    <location>
        <begin position="119"/>
        <end position="149"/>
    </location>
</feature>
<feature type="binding site" evidence="1">
    <location>
        <position position="49"/>
    </location>
    <ligand>
        <name>ATP</name>
        <dbReference type="ChEBI" id="CHEBI:30616"/>
    </ligand>
</feature>
<feature type="compositionally biased region" description="Gly residues" evidence="2">
    <location>
        <begin position="120"/>
        <end position="131"/>
    </location>
</feature>
<proteinExistence type="predicted"/>
<dbReference type="Pfam" id="PF00069">
    <property type="entry name" value="Pkinase"/>
    <property type="match status" value="1"/>
</dbReference>
<dbReference type="GO" id="GO:0005524">
    <property type="term" value="F:ATP binding"/>
    <property type="evidence" value="ECO:0007669"/>
    <property type="project" value="UniProtKB-UniRule"/>
</dbReference>
<dbReference type="PROSITE" id="PS00107">
    <property type="entry name" value="PROTEIN_KINASE_ATP"/>
    <property type="match status" value="1"/>
</dbReference>
<evidence type="ECO:0000256" key="1">
    <source>
        <dbReference type="PROSITE-ProRule" id="PRU10141"/>
    </source>
</evidence>
<dbReference type="Gene3D" id="1.10.510.10">
    <property type="entry name" value="Transferase(Phosphotransferase) domain 1"/>
    <property type="match status" value="1"/>
</dbReference>
<dbReference type="GO" id="GO:0004672">
    <property type="term" value="F:protein kinase activity"/>
    <property type="evidence" value="ECO:0007669"/>
    <property type="project" value="InterPro"/>
</dbReference>
<reference evidence="4 5" key="1">
    <citation type="submission" date="2020-08" db="EMBL/GenBank/DDBJ databases">
        <authorList>
            <person name="Mo P."/>
        </authorList>
    </citation>
    <scope>NUCLEOTIDE SEQUENCE [LARGE SCALE GENOMIC DNA]</scope>
    <source>
        <strain evidence="4 5">CGMCC 4.1532</strain>
    </source>
</reference>
<dbReference type="PROSITE" id="PS50011">
    <property type="entry name" value="PROTEIN_KINASE_DOM"/>
    <property type="match status" value="1"/>
</dbReference>
<dbReference type="KEGG" id="ppel:H6H00_17190"/>
<evidence type="ECO:0000259" key="3">
    <source>
        <dbReference type="PROSITE" id="PS50011"/>
    </source>
</evidence>
<sequence>MTMTSPPGADRADGLLGGRYALGEVLGVGSSAVVRRAEDVRTGRFVAVKLFSVGGSPVEHRRRRREVEALTRLRHPGLVRLLDGDPTGACPFVVTELVEGPTLAQALVEGAWGAERVRRVGGGGGGGSRGGARGRVRASGRQAGEHPARWRGSALVGRFRRRLGGGRGDGDDGGCGGRDGGVHVARAGGRSGGGSGY</sequence>
<name>A0A7G7MB49_9PSEU</name>
<dbReference type="InterPro" id="IPR000719">
    <property type="entry name" value="Prot_kinase_dom"/>
</dbReference>
<dbReference type="InterPro" id="IPR011009">
    <property type="entry name" value="Kinase-like_dom_sf"/>
</dbReference>
<evidence type="ECO:0000313" key="5">
    <source>
        <dbReference type="Proteomes" id="UP000515728"/>
    </source>
</evidence>
<gene>
    <name evidence="4" type="ORF">H6H00_17190</name>
</gene>
<dbReference type="SUPFAM" id="SSF56112">
    <property type="entry name" value="Protein kinase-like (PK-like)"/>
    <property type="match status" value="1"/>
</dbReference>
<keyword evidence="1" id="KW-0067">ATP-binding</keyword>
<evidence type="ECO:0000256" key="2">
    <source>
        <dbReference type="SAM" id="MobiDB-lite"/>
    </source>
</evidence>
<dbReference type="SMART" id="SM00220">
    <property type="entry name" value="S_TKc"/>
    <property type="match status" value="1"/>
</dbReference>
<keyword evidence="1" id="KW-0547">Nucleotide-binding</keyword>
<dbReference type="AlphaFoldDB" id="A0A7G7MB49"/>
<dbReference type="InterPro" id="IPR017441">
    <property type="entry name" value="Protein_kinase_ATP_BS"/>
</dbReference>
<protein>
    <recommendedName>
        <fullName evidence="3">Protein kinase domain-containing protein</fullName>
    </recommendedName>
</protein>
<dbReference type="Proteomes" id="UP000515728">
    <property type="component" value="Chromosome"/>
</dbReference>